<keyword evidence="14 23" id="KW-0460">Magnesium</keyword>
<keyword evidence="17 24" id="KW-0472">Membrane</keyword>
<evidence type="ECO:0000256" key="16">
    <source>
        <dbReference type="ARBA" id="ARBA00023098"/>
    </source>
</evidence>
<evidence type="ECO:0000256" key="14">
    <source>
        <dbReference type="ARBA" id="ARBA00022842"/>
    </source>
</evidence>
<comment type="subcellular location">
    <subcellularLocation>
        <location evidence="1 24">Cell inner membrane</location>
        <topology evidence="1 24">Multi-pass membrane protein</topology>
    </subcellularLocation>
</comment>
<dbReference type="InterPro" id="IPR036945">
    <property type="entry name" value="DAGK_sf"/>
</dbReference>
<dbReference type="InterPro" id="IPR000829">
    <property type="entry name" value="DAGK"/>
</dbReference>
<evidence type="ECO:0000256" key="15">
    <source>
        <dbReference type="ARBA" id="ARBA00022989"/>
    </source>
</evidence>
<keyword evidence="27" id="KW-1185">Reference proteome</keyword>
<feature type="binding site" evidence="22">
    <location>
        <position position="116"/>
    </location>
    <ligand>
        <name>ATP</name>
        <dbReference type="ChEBI" id="CHEBI:30616"/>
    </ligand>
</feature>
<dbReference type="PROSITE" id="PS01069">
    <property type="entry name" value="DAGK_PROKAR"/>
    <property type="match status" value="1"/>
</dbReference>
<evidence type="ECO:0000256" key="17">
    <source>
        <dbReference type="ARBA" id="ARBA00023136"/>
    </source>
</evidence>
<proteinExistence type="inferred from homology"/>
<evidence type="ECO:0000256" key="8">
    <source>
        <dbReference type="ARBA" id="ARBA00022679"/>
    </source>
</evidence>
<keyword evidence="25" id="KW-0175">Coiled coil</keyword>
<dbReference type="AlphaFoldDB" id="A0A420E7X2"/>
<evidence type="ECO:0000256" key="19">
    <source>
        <dbReference type="ARBA" id="ARBA00023264"/>
    </source>
</evidence>
<keyword evidence="15 24" id="KW-1133">Transmembrane helix</keyword>
<dbReference type="Proteomes" id="UP000286482">
    <property type="component" value="Unassembled WGS sequence"/>
</dbReference>
<feature type="binding site" evidence="23">
    <location>
        <position position="68"/>
    </location>
    <ligand>
        <name>a divalent metal cation</name>
        <dbReference type="ChEBI" id="CHEBI:60240"/>
    </ligand>
</feature>
<dbReference type="GO" id="GO:0005886">
    <property type="term" value="C:plasma membrane"/>
    <property type="evidence" value="ECO:0007669"/>
    <property type="project" value="UniProtKB-SubCell"/>
</dbReference>
<keyword evidence="7 24" id="KW-0997">Cell inner membrane</keyword>
<dbReference type="GO" id="GO:0004143">
    <property type="term" value="F:ATP-dependent diacylglycerol kinase activity"/>
    <property type="evidence" value="ECO:0007669"/>
    <property type="project" value="UniProtKB-EC"/>
</dbReference>
<evidence type="ECO:0000256" key="9">
    <source>
        <dbReference type="ARBA" id="ARBA00022692"/>
    </source>
</evidence>
<evidence type="ECO:0000256" key="1">
    <source>
        <dbReference type="ARBA" id="ARBA00004429"/>
    </source>
</evidence>
<feature type="binding site" evidence="22">
    <location>
        <position position="68"/>
    </location>
    <ligand>
        <name>ATP</name>
        <dbReference type="ChEBI" id="CHEBI:30616"/>
    </ligand>
</feature>
<comment type="cofactor">
    <cofactor evidence="23">
        <name>Mg(2+)</name>
        <dbReference type="ChEBI" id="CHEBI:18420"/>
    </cofactor>
    <text evidence="23">Mn(2+), Zn(2+), Cd(2+) and Co(2+) support activity to lesser extents.</text>
</comment>
<dbReference type="Pfam" id="PF01219">
    <property type="entry name" value="DAGK_prokar"/>
    <property type="match status" value="1"/>
</dbReference>
<comment type="similarity">
    <text evidence="2 24">Belongs to the bacterial diacylglycerol kinase family.</text>
</comment>
<evidence type="ECO:0000256" key="6">
    <source>
        <dbReference type="ARBA" id="ARBA00022516"/>
    </source>
</evidence>
<keyword evidence="16 24" id="KW-0443">Lipid metabolism</keyword>
<gene>
    <name evidence="26" type="ORF">DBZ36_14400</name>
</gene>
<keyword evidence="8 24" id="KW-0808">Transferase</keyword>
<sequence length="161" mass="18389">MNENKDFSNSYDKIKQRRRELELRLRQDLERIDALRREVEQRLNQEVVQLVAASGHSLRGLNFAARHERAFRLELLCFIFVIPLGLWLGDNMSERAILIGVCALVLITELLNSAIEATVDRISLDHHELSGRAKDLGSAAVWISIVLAIVVWIDKLSQYIG</sequence>
<keyword evidence="9 24" id="KW-0812">Transmembrane</keyword>
<keyword evidence="5" id="KW-1003">Cell membrane</keyword>
<evidence type="ECO:0000256" key="2">
    <source>
        <dbReference type="ARBA" id="ARBA00005967"/>
    </source>
</evidence>
<protein>
    <recommendedName>
        <fullName evidence="4 24">Diacylglycerol kinase</fullName>
        <ecNumber evidence="3 24">2.7.1.107</ecNumber>
    </recommendedName>
</protein>
<feature type="active site" description="Proton acceptor" evidence="20">
    <location>
        <position position="109"/>
    </location>
</feature>
<keyword evidence="19 24" id="KW-1208">Phospholipid metabolism</keyword>
<evidence type="ECO:0000256" key="11">
    <source>
        <dbReference type="ARBA" id="ARBA00022741"/>
    </source>
</evidence>
<keyword evidence="10 23" id="KW-0479">Metal-binding</keyword>
<dbReference type="OrthoDB" id="9796011at2"/>
<evidence type="ECO:0000256" key="21">
    <source>
        <dbReference type="PIRSR" id="PIRSR600829-2"/>
    </source>
</evidence>
<feature type="binding site" evidence="22">
    <location>
        <begin position="134"/>
        <end position="135"/>
    </location>
    <ligand>
        <name>ATP</name>
        <dbReference type="ChEBI" id="CHEBI:30616"/>
    </ligand>
</feature>
<comment type="caution">
    <text evidence="26">The sequence shown here is derived from an EMBL/GenBank/DDBJ whole genome shotgun (WGS) entry which is preliminary data.</text>
</comment>
<keyword evidence="6" id="KW-0444">Lipid biosynthesis</keyword>
<feature type="binding site" evidence="21">
    <location>
        <position position="138"/>
    </location>
    <ligand>
        <name>substrate</name>
    </ligand>
</feature>
<dbReference type="GO" id="GO:0046872">
    <property type="term" value="F:metal ion binding"/>
    <property type="evidence" value="ECO:0007669"/>
    <property type="project" value="UniProtKB-KW"/>
</dbReference>
<dbReference type="PANTHER" id="PTHR34299:SF1">
    <property type="entry name" value="DIACYLGLYCEROL KINASE"/>
    <property type="match status" value="1"/>
</dbReference>
<evidence type="ECO:0000256" key="3">
    <source>
        <dbReference type="ARBA" id="ARBA00012133"/>
    </source>
</evidence>
<dbReference type="PANTHER" id="PTHR34299">
    <property type="entry name" value="DIACYLGLYCEROL KINASE"/>
    <property type="match status" value="1"/>
</dbReference>
<dbReference type="CDD" id="cd14264">
    <property type="entry name" value="DAGK_IM"/>
    <property type="match status" value="1"/>
</dbReference>
<evidence type="ECO:0000256" key="13">
    <source>
        <dbReference type="ARBA" id="ARBA00022840"/>
    </source>
</evidence>
<evidence type="ECO:0000256" key="7">
    <source>
        <dbReference type="ARBA" id="ARBA00022519"/>
    </source>
</evidence>
<reference evidence="26 27" key="1">
    <citation type="submission" date="2018-09" db="EMBL/GenBank/DDBJ databases">
        <authorList>
            <person name="Wang Z."/>
        </authorList>
    </citation>
    <scope>NUCLEOTIDE SEQUENCE [LARGE SCALE GENOMIC DNA]</scope>
    <source>
        <strain evidence="26 27">ALS 81</strain>
    </source>
</reference>
<keyword evidence="18" id="KW-0594">Phospholipid biosynthesis</keyword>
<evidence type="ECO:0000256" key="20">
    <source>
        <dbReference type="PIRSR" id="PIRSR600829-1"/>
    </source>
</evidence>
<feature type="binding site" evidence="21">
    <location>
        <position position="109"/>
    </location>
    <ligand>
        <name>substrate</name>
    </ligand>
</feature>
<accession>A0A420E7X2</accession>
<feature type="coiled-coil region" evidence="25">
    <location>
        <begin position="4"/>
        <end position="45"/>
    </location>
</feature>
<dbReference type="EC" id="2.7.1.107" evidence="3 24"/>
<feature type="binding site" evidence="21">
    <location>
        <begin position="70"/>
        <end position="74"/>
    </location>
    <ligand>
        <name>substrate</name>
    </ligand>
</feature>
<evidence type="ECO:0000256" key="23">
    <source>
        <dbReference type="PIRSR" id="PIRSR600829-4"/>
    </source>
</evidence>
<keyword evidence="12 24" id="KW-0418">Kinase</keyword>
<evidence type="ECO:0000256" key="18">
    <source>
        <dbReference type="ARBA" id="ARBA00023209"/>
    </source>
</evidence>
<feature type="transmembrane region" description="Helical" evidence="24">
    <location>
        <begin position="136"/>
        <end position="153"/>
    </location>
</feature>
<dbReference type="EMBL" id="RAQO01000008">
    <property type="protein sequence ID" value="RKF15576.1"/>
    <property type="molecule type" value="Genomic_DNA"/>
</dbReference>
<comment type="function">
    <text evidence="24">Catalyzes the ATP-dependent phosphorylation of sn-l,2-diacylglycerol (DAG) to phosphatidic acid. Involved in the recycling of diacylglycerol produced as a by-product during membrane-derived oligosaccharide (MDO) biosynthesis.</text>
</comment>
<feature type="transmembrane region" description="Helical" evidence="24">
    <location>
        <begin position="95"/>
        <end position="115"/>
    </location>
</feature>
<keyword evidence="13 22" id="KW-0067">ATP-binding</keyword>
<dbReference type="RefSeq" id="WP_120355662.1">
    <property type="nucleotide sequence ID" value="NZ_RAQO01000008.1"/>
</dbReference>
<comment type="catalytic activity">
    <reaction evidence="24">
        <text>a 1,2-diacyl-sn-glycerol + ATP = a 1,2-diacyl-sn-glycero-3-phosphate + ADP + H(+)</text>
        <dbReference type="Rhea" id="RHEA:10272"/>
        <dbReference type="ChEBI" id="CHEBI:15378"/>
        <dbReference type="ChEBI" id="CHEBI:17815"/>
        <dbReference type="ChEBI" id="CHEBI:30616"/>
        <dbReference type="ChEBI" id="CHEBI:58608"/>
        <dbReference type="ChEBI" id="CHEBI:456216"/>
        <dbReference type="EC" id="2.7.1.107"/>
    </reaction>
</comment>
<organism evidence="26 27">
    <name type="scientific">Alginatibacterium sediminis</name>
    <dbReference type="NCBI Taxonomy" id="2164068"/>
    <lineage>
        <taxon>Bacteria</taxon>
        <taxon>Pseudomonadati</taxon>
        <taxon>Pseudomonadota</taxon>
        <taxon>Gammaproteobacteria</taxon>
        <taxon>Alteromonadales</taxon>
        <taxon>Alteromonadaceae</taxon>
        <taxon>Alginatibacterium</taxon>
    </lineage>
</organism>
<name>A0A420E7X2_9ALTE</name>
<evidence type="ECO:0000313" key="26">
    <source>
        <dbReference type="EMBL" id="RKF15576.1"/>
    </source>
</evidence>
<evidence type="ECO:0000256" key="12">
    <source>
        <dbReference type="ARBA" id="ARBA00022777"/>
    </source>
</evidence>
<dbReference type="Gene3D" id="1.10.287.3610">
    <property type="match status" value="1"/>
</dbReference>
<feature type="binding site" evidence="23">
    <location>
        <position position="116"/>
    </location>
    <ligand>
        <name>a divalent metal cation</name>
        <dbReference type="ChEBI" id="CHEBI:60240"/>
    </ligand>
</feature>
<evidence type="ECO:0000256" key="10">
    <source>
        <dbReference type="ARBA" id="ARBA00022723"/>
    </source>
</evidence>
<feature type="binding site" evidence="21">
    <location>
        <position position="95"/>
    </location>
    <ligand>
        <name>substrate</name>
    </ligand>
</feature>
<dbReference type="GO" id="GO:0006654">
    <property type="term" value="P:phosphatidic acid biosynthetic process"/>
    <property type="evidence" value="ECO:0007669"/>
    <property type="project" value="InterPro"/>
</dbReference>
<dbReference type="InterPro" id="IPR033718">
    <property type="entry name" value="DAGK_prok"/>
</dbReference>
<evidence type="ECO:0000256" key="24">
    <source>
        <dbReference type="RuleBase" id="RU363065"/>
    </source>
</evidence>
<keyword evidence="11 22" id="KW-0547">Nucleotide-binding</keyword>
<dbReference type="GO" id="GO:0005524">
    <property type="term" value="F:ATP binding"/>
    <property type="evidence" value="ECO:0007669"/>
    <property type="project" value="UniProtKB-KW"/>
</dbReference>
<evidence type="ECO:0000256" key="22">
    <source>
        <dbReference type="PIRSR" id="PIRSR600829-3"/>
    </source>
</evidence>
<evidence type="ECO:0000256" key="5">
    <source>
        <dbReference type="ARBA" id="ARBA00022475"/>
    </source>
</evidence>
<evidence type="ECO:0000313" key="27">
    <source>
        <dbReference type="Proteomes" id="UP000286482"/>
    </source>
</evidence>
<evidence type="ECO:0000256" key="4">
    <source>
        <dbReference type="ARBA" id="ARBA00017575"/>
    </source>
</evidence>
<feature type="transmembrane region" description="Helical" evidence="24">
    <location>
        <begin position="71"/>
        <end position="89"/>
    </location>
</feature>
<evidence type="ECO:0000256" key="25">
    <source>
        <dbReference type="SAM" id="Coils"/>
    </source>
</evidence>